<organism evidence="2 3">
    <name type="scientific">Brevundimonas intermedia</name>
    <dbReference type="NCBI Taxonomy" id="74315"/>
    <lineage>
        <taxon>Bacteria</taxon>
        <taxon>Pseudomonadati</taxon>
        <taxon>Pseudomonadota</taxon>
        <taxon>Alphaproteobacteria</taxon>
        <taxon>Caulobacterales</taxon>
        <taxon>Caulobacteraceae</taxon>
        <taxon>Brevundimonas</taxon>
    </lineage>
</organism>
<dbReference type="OrthoDB" id="8448891at2"/>
<dbReference type="Proteomes" id="UP000298216">
    <property type="component" value="Unassembled WGS sequence"/>
</dbReference>
<keyword evidence="3" id="KW-1185">Reference proteome</keyword>
<evidence type="ECO:0000313" key="3">
    <source>
        <dbReference type="Proteomes" id="UP000298216"/>
    </source>
</evidence>
<sequence>MSVTSAVGVALALFGKDFIAKLVEGAAKHSFDRRLEDFKAELRKDEERLKAELRDHEKQLDSLRDGALRGLADSNARLEARRLQAIEAVWKGVVDLGPVKAISSMTGTMKMDVFLRDAAGASQNARNMQSFAEVMLKSMGPEGYKHDATPDHHRPFMSPQVWSLFSAYRILLARPTFMLMMAKFGQEPGMLAPPNELIKMLKAAMPEYVSYLDEYGEPALHNLIQPLEEKLLASIRAELNGTIGALMSVEQAKTITDHVAKIDAEARKKVGVSPLDGAK</sequence>
<feature type="coiled-coil region" evidence="1">
    <location>
        <begin position="28"/>
        <end position="66"/>
    </location>
</feature>
<evidence type="ECO:0000313" key="2">
    <source>
        <dbReference type="EMBL" id="TFW13010.1"/>
    </source>
</evidence>
<dbReference type="EMBL" id="SPVH01000006">
    <property type="protein sequence ID" value="TFW13010.1"/>
    <property type="molecule type" value="Genomic_DNA"/>
</dbReference>
<comment type="caution">
    <text evidence="2">The sequence shown here is derived from an EMBL/GenBank/DDBJ whole genome shotgun (WGS) entry which is preliminary data.</text>
</comment>
<protein>
    <submittedName>
        <fullName evidence="2">Uncharacterized protein</fullName>
    </submittedName>
</protein>
<dbReference type="AlphaFoldDB" id="A0A4Y9RV37"/>
<name>A0A4Y9RV37_9CAUL</name>
<reference evidence="2 3" key="1">
    <citation type="submission" date="2019-03" db="EMBL/GenBank/DDBJ databases">
        <title>Draft genome of Brevundimonas sp. a heavy metal resistant soil bacteria.</title>
        <authorList>
            <person name="Soto J."/>
        </authorList>
    </citation>
    <scope>NUCLEOTIDE SEQUENCE [LARGE SCALE GENOMIC DNA]</scope>
    <source>
        <strain evidence="2 3">B-10</strain>
    </source>
</reference>
<dbReference type="RefSeq" id="WP_135195477.1">
    <property type="nucleotide sequence ID" value="NZ_SPVH01000006.1"/>
</dbReference>
<keyword evidence="1" id="KW-0175">Coiled coil</keyword>
<gene>
    <name evidence="2" type="ORF">EGY25_13650</name>
</gene>
<evidence type="ECO:0000256" key="1">
    <source>
        <dbReference type="SAM" id="Coils"/>
    </source>
</evidence>
<accession>A0A4Y9RV37</accession>
<proteinExistence type="predicted"/>